<evidence type="ECO:0008006" key="5">
    <source>
        <dbReference type="Google" id="ProtNLM"/>
    </source>
</evidence>
<dbReference type="KEGG" id="awe:JG540_04575"/>
<feature type="region of interest" description="Disordered" evidence="1">
    <location>
        <begin position="90"/>
        <end position="109"/>
    </location>
</feature>
<organism evidence="3 4">
    <name type="scientific">Actinomyces weissii</name>
    <dbReference type="NCBI Taxonomy" id="675090"/>
    <lineage>
        <taxon>Bacteria</taxon>
        <taxon>Bacillati</taxon>
        <taxon>Actinomycetota</taxon>
        <taxon>Actinomycetes</taxon>
        <taxon>Actinomycetales</taxon>
        <taxon>Actinomycetaceae</taxon>
        <taxon>Actinomyces</taxon>
    </lineage>
</organism>
<gene>
    <name evidence="3" type="ORF">JG540_04575</name>
</gene>
<feature type="signal peptide" evidence="2">
    <location>
        <begin position="1"/>
        <end position="34"/>
    </location>
</feature>
<dbReference type="RefSeq" id="WP_200277621.1">
    <property type="nucleotide sequence ID" value="NZ_CP066802.1"/>
</dbReference>
<protein>
    <recommendedName>
        <fullName evidence="5">DUF3060 domain-containing protein</fullName>
    </recommendedName>
</protein>
<keyword evidence="2" id="KW-0732">Signal</keyword>
<name>A0A7T7S2W7_9ACTO</name>
<proteinExistence type="predicted"/>
<reference evidence="3 4" key="1">
    <citation type="submission" date="2020-12" db="EMBL/GenBank/DDBJ databases">
        <authorList>
            <person name="Zhou J."/>
        </authorList>
    </citation>
    <scope>NUCLEOTIDE SEQUENCE [LARGE SCALE GENOMIC DNA]</scope>
    <source>
        <strain evidence="3 4">CCUG 61299</strain>
    </source>
</reference>
<feature type="compositionally biased region" description="Low complexity" evidence="1">
    <location>
        <begin position="45"/>
        <end position="57"/>
    </location>
</feature>
<keyword evidence="4" id="KW-1185">Reference proteome</keyword>
<sequence length="225" mass="23218">MLTLTPLPPARRALATALVLVLPLLGACTPGRPAQTPAVDAVPTPASGDGAQAGGQEAEPEAPEDPAAPEDLDGAAPAEQQVERGPHCTAADLRQPVSPEDLSPETSRELALSMVGKTVPAAPHTTVEDSFDNTSAYIVRVEAGAQTVEVNAGGTVVIVEGDIDTLIVNGLATTVWVDNVDHVRLGPQAAGSYVLWTGTKPDLQDQGLGNTVARAEYAVHVHNYC</sequence>
<feature type="chain" id="PRO_5038831234" description="DUF3060 domain-containing protein" evidence="2">
    <location>
        <begin position="35"/>
        <end position="225"/>
    </location>
</feature>
<dbReference type="AlphaFoldDB" id="A0A7T7S2W7"/>
<evidence type="ECO:0000256" key="1">
    <source>
        <dbReference type="SAM" id="MobiDB-lite"/>
    </source>
</evidence>
<feature type="compositionally biased region" description="Acidic residues" evidence="1">
    <location>
        <begin position="58"/>
        <end position="73"/>
    </location>
</feature>
<evidence type="ECO:0000256" key="2">
    <source>
        <dbReference type="SAM" id="SignalP"/>
    </source>
</evidence>
<dbReference type="EMBL" id="CP066802">
    <property type="protein sequence ID" value="QQM68115.1"/>
    <property type="molecule type" value="Genomic_DNA"/>
</dbReference>
<evidence type="ECO:0000313" key="3">
    <source>
        <dbReference type="EMBL" id="QQM68115.1"/>
    </source>
</evidence>
<dbReference type="Proteomes" id="UP000595895">
    <property type="component" value="Chromosome"/>
</dbReference>
<feature type="region of interest" description="Disordered" evidence="1">
    <location>
        <begin position="33"/>
        <end position="85"/>
    </location>
</feature>
<evidence type="ECO:0000313" key="4">
    <source>
        <dbReference type="Proteomes" id="UP000595895"/>
    </source>
</evidence>
<accession>A0A7T7S2W7</accession>